<dbReference type="NCBIfam" id="TIGR01552">
    <property type="entry name" value="phd_fam"/>
    <property type="match status" value="1"/>
</dbReference>
<dbReference type="OrthoDB" id="9802003at2"/>
<keyword evidence="4" id="KW-1185">Reference proteome</keyword>
<sequence>MTTLTASQARANLYRLIDETAASHQPIHIAGKRTSAVLVSADDWQAIQETLYLLSVPGMRESIKEGMAEPLADSAESLEW</sequence>
<comment type="similarity">
    <text evidence="1 2">Belongs to the phD/YefM antitoxin family.</text>
</comment>
<dbReference type="PANTHER" id="PTHR33713:SF6">
    <property type="entry name" value="ANTITOXIN YEFM"/>
    <property type="match status" value="1"/>
</dbReference>
<dbReference type="KEGG" id="lch:Lcho_2964"/>
<proteinExistence type="inferred from homology"/>
<dbReference type="InterPro" id="IPR036165">
    <property type="entry name" value="YefM-like_sf"/>
</dbReference>
<name>B1XZ56_LEPCP</name>
<dbReference type="Gene3D" id="1.10.1220.170">
    <property type="match status" value="1"/>
</dbReference>
<dbReference type="STRING" id="395495.Lcho_2964"/>
<dbReference type="RefSeq" id="WP_012347980.1">
    <property type="nucleotide sequence ID" value="NC_010524.1"/>
</dbReference>
<accession>B1XZ56</accession>
<evidence type="ECO:0000256" key="1">
    <source>
        <dbReference type="ARBA" id="ARBA00009981"/>
    </source>
</evidence>
<dbReference type="Proteomes" id="UP000001693">
    <property type="component" value="Chromosome"/>
</dbReference>
<reference evidence="3 4" key="1">
    <citation type="submission" date="2008-03" db="EMBL/GenBank/DDBJ databases">
        <title>Complete sequence of Leptothrix cholodnii SP-6.</title>
        <authorList>
            <consortium name="US DOE Joint Genome Institute"/>
            <person name="Copeland A."/>
            <person name="Lucas S."/>
            <person name="Lapidus A."/>
            <person name="Glavina del Rio T."/>
            <person name="Dalin E."/>
            <person name="Tice H."/>
            <person name="Bruce D."/>
            <person name="Goodwin L."/>
            <person name="Pitluck S."/>
            <person name="Chertkov O."/>
            <person name="Brettin T."/>
            <person name="Detter J.C."/>
            <person name="Han C."/>
            <person name="Kuske C.R."/>
            <person name="Schmutz J."/>
            <person name="Larimer F."/>
            <person name="Land M."/>
            <person name="Hauser L."/>
            <person name="Kyrpides N."/>
            <person name="Lykidis A."/>
            <person name="Emerson D."/>
            <person name="Richardson P."/>
        </authorList>
    </citation>
    <scope>NUCLEOTIDE SEQUENCE [LARGE SCALE GENOMIC DNA]</scope>
    <source>
        <strain evidence="4">ATCC 51168 / LMG 8142 / SP-6</strain>
    </source>
</reference>
<gene>
    <name evidence="3" type="ordered locus">Lcho_2964</name>
</gene>
<dbReference type="eggNOG" id="COG2161">
    <property type="taxonomic scope" value="Bacteria"/>
</dbReference>
<dbReference type="EMBL" id="CP001013">
    <property type="protein sequence ID" value="ACB35226.1"/>
    <property type="molecule type" value="Genomic_DNA"/>
</dbReference>
<protein>
    <recommendedName>
        <fullName evidence="2">Antitoxin</fullName>
    </recommendedName>
</protein>
<dbReference type="Pfam" id="PF02604">
    <property type="entry name" value="PhdYeFM_antitox"/>
    <property type="match status" value="1"/>
</dbReference>
<dbReference type="Gene3D" id="3.40.1620.10">
    <property type="entry name" value="YefM-like domain"/>
    <property type="match status" value="1"/>
</dbReference>
<dbReference type="AlphaFoldDB" id="B1XZ56"/>
<dbReference type="InterPro" id="IPR051405">
    <property type="entry name" value="phD/YefM_antitoxin"/>
</dbReference>
<comment type="function">
    <text evidence="2">Antitoxin component of a type II toxin-antitoxin (TA) system.</text>
</comment>
<evidence type="ECO:0000313" key="4">
    <source>
        <dbReference type="Proteomes" id="UP000001693"/>
    </source>
</evidence>
<evidence type="ECO:0000256" key="2">
    <source>
        <dbReference type="RuleBase" id="RU362080"/>
    </source>
</evidence>
<dbReference type="PANTHER" id="PTHR33713">
    <property type="entry name" value="ANTITOXIN YAFN-RELATED"/>
    <property type="match status" value="1"/>
</dbReference>
<organism evidence="3 4">
    <name type="scientific">Leptothrix cholodnii (strain ATCC 51168 / LMG 8142 / SP-6)</name>
    <name type="common">Leptothrix discophora (strain SP-6)</name>
    <dbReference type="NCBI Taxonomy" id="395495"/>
    <lineage>
        <taxon>Bacteria</taxon>
        <taxon>Pseudomonadati</taxon>
        <taxon>Pseudomonadota</taxon>
        <taxon>Betaproteobacteria</taxon>
        <taxon>Burkholderiales</taxon>
        <taxon>Sphaerotilaceae</taxon>
        <taxon>Leptothrix</taxon>
    </lineage>
</organism>
<dbReference type="HOGENOM" id="CLU_155837_2_0_4"/>
<evidence type="ECO:0000313" key="3">
    <source>
        <dbReference type="EMBL" id="ACB35226.1"/>
    </source>
</evidence>
<dbReference type="InterPro" id="IPR006442">
    <property type="entry name" value="Antitoxin_Phd/YefM"/>
</dbReference>
<dbReference type="SUPFAM" id="SSF143120">
    <property type="entry name" value="YefM-like"/>
    <property type="match status" value="1"/>
</dbReference>